<feature type="transmembrane region" description="Helical" evidence="1">
    <location>
        <begin position="47"/>
        <end position="66"/>
    </location>
</feature>
<dbReference type="NCBIfam" id="NF041437">
    <property type="entry name" value="TfpZ"/>
    <property type="match status" value="1"/>
</dbReference>
<proteinExistence type="predicted"/>
<feature type="transmembrane region" description="Helical" evidence="1">
    <location>
        <begin position="12"/>
        <end position="35"/>
    </location>
</feature>
<evidence type="ECO:0000313" key="4">
    <source>
        <dbReference type="Proteomes" id="UP000092575"/>
    </source>
</evidence>
<dbReference type="RefSeq" id="WP_067008131.1">
    <property type="nucleotide sequence ID" value="NZ_CP065728.1"/>
</dbReference>
<sequence>MTSDSLNFRTKAFATHLLLSLVVAIISLCVVFFIWHPAPLAKAVGVTHIFLMMLAIDAILGPLLTFTIAKPNKKSLKFDLMVIVLLQISAYVYGMYHISVNRPVYIAFDTLSFELVQASDVPAFSLQKASTEYHKLAYGRPKWVAVRPYKDAEEQQQRIFNEIGNGVTPSMQPDLYEPLQNQWQTIENQSQSLTQLKQYNAINDVNHVLTKYHNADAFLPLKAYKQSMVVLIDKQQHQIVDIVDLRPYHENQ</sequence>
<reference evidence="3 5" key="2">
    <citation type="submission" date="2020-12" db="EMBL/GenBank/DDBJ databases">
        <title>FDA dAtabase for Regulatory Grade micrObial Sequences (FDA-ARGOS): Supporting development and validation of Infectious Disease Dx tests.</title>
        <authorList>
            <person name="Sproer C."/>
            <person name="Gronow S."/>
            <person name="Severitt S."/>
            <person name="Schroder I."/>
            <person name="Tallon L."/>
            <person name="Sadzewicz L."/>
            <person name="Zhao X."/>
            <person name="Boylan J."/>
            <person name="Ott S."/>
            <person name="Bowen H."/>
            <person name="Vavikolanu K."/>
            <person name="Mehta A."/>
            <person name="Aluvathingal J."/>
            <person name="Nadendla S."/>
            <person name="Lowell S."/>
            <person name="Myers T."/>
            <person name="Yan Y."/>
            <person name="Sichtig H."/>
        </authorList>
    </citation>
    <scope>NUCLEOTIDE SEQUENCE [LARGE SCALE GENOMIC DNA]</scope>
    <source>
        <strain evidence="3 5">FDAARGOS_869</strain>
    </source>
</reference>
<evidence type="ECO:0000313" key="3">
    <source>
        <dbReference type="EMBL" id="QPT45176.1"/>
    </source>
</evidence>
<keyword evidence="1" id="KW-0812">Transmembrane</keyword>
<dbReference type="STRING" id="478.A7456_01525"/>
<protein>
    <submittedName>
        <fullName evidence="2">Fimbrial protein</fullName>
    </submittedName>
    <submittedName>
        <fullName evidence="3">Type IV pilin accessory protein</fullName>
    </submittedName>
</protein>
<keyword evidence="5" id="KW-1185">Reference proteome</keyword>
<evidence type="ECO:0000256" key="1">
    <source>
        <dbReference type="SAM" id="Phobius"/>
    </source>
</evidence>
<organism evidence="2 4">
    <name type="scientific">Moraxella nonliquefaciens</name>
    <dbReference type="NCBI Taxonomy" id="478"/>
    <lineage>
        <taxon>Bacteria</taxon>
        <taxon>Pseudomonadati</taxon>
        <taxon>Pseudomonadota</taxon>
        <taxon>Gammaproteobacteria</taxon>
        <taxon>Moraxellales</taxon>
        <taxon>Moraxellaceae</taxon>
        <taxon>Moraxella</taxon>
    </lineage>
</organism>
<dbReference type="Proteomes" id="UP000092575">
    <property type="component" value="Unassembled WGS sequence"/>
</dbReference>
<keyword evidence="1" id="KW-0472">Membrane</keyword>
<reference evidence="2 4" key="1">
    <citation type="submission" date="2016-05" db="EMBL/GenBank/DDBJ databases">
        <title>Draft genome sequence of Moraxella nonliquefaciens CCUG 348T.</title>
        <authorList>
            <person name="Salva-Serra F."/>
            <person name="Engstrom-Jakobsson H."/>
            <person name="Thorell K."/>
            <person name="Gonzales-Siles L."/>
            <person name="Karlsson R."/>
            <person name="Boulund F."/>
            <person name="Engstrand L."/>
            <person name="Kristiansson E."/>
            <person name="Moore E."/>
        </authorList>
    </citation>
    <scope>NUCLEOTIDE SEQUENCE [LARGE SCALE GENOMIC DNA]</scope>
    <source>
        <strain evidence="2 4">CCUG 348</strain>
    </source>
</reference>
<feature type="transmembrane region" description="Helical" evidence="1">
    <location>
        <begin position="78"/>
        <end position="96"/>
    </location>
</feature>
<dbReference type="AlphaFoldDB" id="A0A1B8QLZ7"/>
<dbReference type="InterPro" id="IPR047814">
    <property type="entry name" value="TfpX/TfpZ-like"/>
</dbReference>
<name>A0A1B8QLZ7_MORNO</name>
<evidence type="ECO:0000313" key="2">
    <source>
        <dbReference type="EMBL" id="OBX84883.1"/>
    </source>
</evidence>
<dbReference type="EMBL" id="CP065728">
    <property type="protein sequence ID" value="QPT45176.1"/>
    <property type="molecule type" value="Genomic_DNA"/>
</dbReference>
<dbReference type="Proteomes" id="UP000594834">
    <property type="component" value="Chromosome"/>
</dbReference>
<keyword evidence="1" id="KW-1133">Transmembrane helix</keyword>
<dbReference type="EMBL" id="LXTW01000012">
    <property type="protein sequence ID" value="OBX84883.1"/>
    <property type="molecule type" value="Genomic_DNA"/>
</dbReference>
<evidence type="ECO:0000313" key="5">
    <source>
        <dbReference type="Proteomes" id="UP000594834"/>
    </source>
</evidence>
<gene>
    <name evidence="2" type="ORF">A7456_01525</name>
    <name evidence="3" type="ORF">I6G26_04015</name>
</gene>
<accession>A0A1B8QLZ7</accession>